<dbReference type="GO" id="GO:0008270">
    <property type="term" value="F:zinc ion binding"/>
    <property type="evidence" value="ECO:0007669"/>
    <property type="project" value="UniProtKB-KW"/>
</dbReference>
<feature type="domain" description="SWIM-type" evidence="2">
    <location>
        <begin position="244"/>
        <end position="281"/>
    </location>
</feature>
<dbReference type="OrthoDB" id="119028at2759"/>
<gene>
    <name evidence="3" type="ORF">BpHYR1_034931</name>
</gene>
<feature type="non-terminal residue" evidence="3">
    <location>
        <position position="327"/>
    </location>
</feature>
<proteinExistence type="predicted"/>
<protein>
    <recommendedName>
        <fullName evidence="2">SWIM-type domain-containing protein</fullName>
    </recommendedName>
</protein>
<sequence>MEHNDQIDTTKIPIKTKEKILSLYFENNLKAKDIGRWLRNNISDGRHKRTRIENDPGKSIDALINWTQTKSAIPDDDDTISIQAKASEQSFKKVFDLLELKWCVLNNQHIDSFFAYFRQQWMTDNTIGWYEEKATLRDRLPLRDFVRVMDNLIENWSRDRNLNFLTTTKFKTMPEISTHEWTLGFKWCKSKKRIVKIKEEEDMITCMGSSKKCSFEASKESCRSYSNKDSWDTFDEYIEWNDSHKIIEMSKQCWQLSKCSCPCWKKKFVCKHVIAVGYNMGLLSFPTLDLRIEKNASKGRRKKALPALERNSMGPINHKLFSMPTSS</sequence>
<evidence type="ECO:0000259" key="2">
    <source>
        <dbReference type="PROSITE" id="PS50966"/>
    </source>
</evidence>
<keyword evidence="1" id="KW-0862">Zinc</keyword>
<reference evidence="3 4" key="1">
    <citation type="journal article" date="2018" name="Sci. Rep.">
        <title>Genomic signatures of local adaptation to the degree of environmental predictability in rotifers.</title>
        <authorList>
            <person name="Franch-Gras L."/>
            <person name="Hahn C."/>
            <person name="Garcia-Roger E.M."/>
            <person name="Carmona M.J."/>
            <person name="Serra M."/>
            <person name="Gomez A."/>
        </authorList>
    </citation>
    <scope>NUCLEOTIDE SEQUENCE [LARGE SCALE GENOMIC DNA]</scope>
    <source>
        <strain evidence="3">HYR1</strain>
    </source>
</reference>
<organism evidence="3 4">
    <name type="scientific">Brachionus plicatilis</name>
    <name type="common">Marine rotifer</name>
    <name type="synonym">Brachionus muelleri</name>
    <dbReference type="NCBI Taxonomy" id="10195"/>
    <lineage>
        <taxon>Eukaryota</taxon>
        <taxon>Metazoa</taxon>
        <taxon>Spiralia</taxon>
        <taxon>Gnathifera</taxon>
        <taxon>Rotifera</taxon>
        <taxon>Eurotatoria</taxon>
        <taxon>Monogononta</taxon>
        <taxon>Pseudotrocha</taxon>
        <taxon>Ploima</taxon>
        <taxon>Brachionidae</taxon>
        <taxon>Brachionus</taxon>
    </lineage>
</organism>
<evidence type="ECO:0000313" key="3">
    <source>
        <dbReference type="EMBL" id="RNA18900.1"/>
    </source>
</evidence>
<accession>A0A3M7R5R2</accession>
<dbReference type="Pfam" id="PF04434">
    <property type="entry name" value="SWIM"/>
    <property type="match status" value="1"/>
</dbReference>
<dbReference type="EMBL" id="REGN01004153">
    <property type="protein sequence ID" value="RNA18900.1"/>
    <property type="molecule type" value="Genomic_DNA"/>
</dbReference>
<name>A0A3M7R5R2_BRAPC</name>
<dbReference type="AlphaFoldDB" id="A0A3M7R5R2"/>
<dbReference type="Proteomes" id="UP000276133">
    <property type="component" value="Unassembled WGS sequence"/>
</dbReference>
<evidence type="ECO:0000313" key="4">
    <source>
        <dbReference type="Proteomes" id="UP000276133"/>
    </source>
</evidence>
<keyword evidence="1" id="KW-0479">Metal-binding</keyword>
<comment type="caution">
    <text evidence="3">The sequence shown here is derived from an EMBL/GenBank/DDBJ whole genome shotgun (WGS) entry which is preliminary data.</text>
</comment>
<dbReference type="PROSITE" id="PS50966">
    <property type="entry name" value="ZF_SWIM"/>
    <property type="match status" value="1"/>
</dbReference>
<dbReference type="InterPro" id="IPR007527">
    <property type="entry name" value="Znf_SWIM"/>
</dbReference>
<evidence type="ECO:0000256" key="1">
    <source>
        <dbReference type="PROSITE-ProRule" id="PRU00325"/>
    </source>
</evidence>
<keyword evidence="4" id="KW-1185">Reference proteome</keyword>
<keyword evidence="1" id="KW-0863">Zinc-finger</keyword>